<feature type="domain" description="Glycosyl transferase family 1" evidence="2">
    <location>
        <begin position="27"/>
        <end position="185"/>
    </location>
</feature>
<dbReference type="GeneID" id="10288747"/>
<name>F0QY63_VULM7</name>
<protein>
    <submittedName>
        <fullName evidence="3">Glycosyl transferase group 1</fullName>
    </submittedName>
</protein>
<dbReference type="RefSeq" id="WP_013604462.1">
    <property type="nucleotide sequence ID" value="NC_015151.1"/>
</dbReference>
<proteinExistence type="predicted"/>
<dbReference type="KEGG" id="vmo:VMUT_1095"/>
<dbReference type="Pfam" id="PF00534">
    <property type="entry name" value="Glycos_transf_1"/>
    <property type="match status" value="1"/>
</dbReference>
<accession>F0QY63</accession>
<gene>
    <name evidence="3" type="ordered locus">VMUT_1095</name>
</gene>
<sequence length="209" mass="23406">MVKALTEGRIEVIPNGVEEDRCDVNSNAKANNQVLYLGKISKSKNINLLIKAMNYVTKEMKSAKLILAGPDEGLIHDILNYAERHGINTQYMGEVSEELKHKLYLESTIYALPSLYEPFGITLLEAGIHGTPSTITGNGGQAEAAPPNLASLWAEPKPEKYGEAITTLLTDEELRKKLKTQAKEWAQKHLWNKVLPRYEELYNKLISNE</sequence>
<dbReference type="SUPFAM" id="SSF53756">
    <property type="entry name" value="UDP-Glycosyltransferase/glycogen phosphorylase"/>
    <property type="match status" value="1"/>
</dbReference>
<dbReference type="GO" id="GO:0016757">
    <property type="term" value="F:glycosyltransferase activity"/>
    <property type="evidence" value="ECO:0007669"/>
    <property type="project" value="InterPro"/>
</dbReference>
<evidence type="ECO:0000313" key="3">
    <source>
        <dbReference type="EMBL" id="ADY01300.1"/>
    </source>
</evidence>
<dbReference type="AlphaFoldDB" id="F0QY63"/>
<dbReference type="CDD" id="cd03801">
    <property type="entry name" value="GT4_PimA-like"/>
    <property type="match status" value="1"/>
</dbReference>
<evidence type="ECO:0000313" key="4">
    <source>
        <dbReference type="Proteomes" id="UP000007485"/>
    </source>
</evidence>
<dbReference type="eggNOG" id="arCOG01403">
    <property type="taxonomic scope" value="Archaea"/>
</dbReference>
<keyword evidence="4" id="KW-1185">Reference proteome</keyword>
<reference evidence="3 4" key="1">
    <citation type="journal article" date="2011" name="J. Bacteriol.">
        <title>Complete genome sequence of 'Vulcanisaeta moutnovskia' strain 768-28, a novel member of the hyperthermophilic crenarchaeal genus vulcanisaeta.</title>
        <authorList>
            <person name="Gumerov V.M."/>
            <person name="Mardanov A.V."/>
            <person name="Beletsky A.V."/>
            <person name="Prokofeva M.I."/>
            <person name="Bonch-Osmolovskaya E.A."/>
            <person name="Ravin N.V."/>
            <person name="Skryabin K.G."/>
        </authorList>
    </citation>
    <scope>NUCLEOTIDE SEQUENCE [LARGE SCALE GENOMIC DNA]</scope>
    <source>
        <strain evidence="3 4">768-28</strain>
    </source>
</reference>
<evidence type="ECO:0000259" key="2">
    <source>
        <dbReference type="Pfam" id="PF00534"/>
    </source>
</evidence>
<dbReference type="PANTHER" id="PTHR46401">
    <property type="entry name" value="GLYCOSYLTRANSFERASE WBBK-RELATED"/>
    <property type="match status" value="1"/>
</dbReference>
<dbReference type="PANTHER" id="PTHR46401:SF2">
    <property type="entry name" value="GLYCOSYLTRANSFERASE WBBK-RELATED"/>
    <property type="match status" value="1"/>
</dbReference>
<dbReference type="EMBL" id="CP002529">
    <property type="protein sequence ID" value="ADY01300.1"/>
    <property type="molecule type" value="Genomic_DNA"/>
</dbReference>
<evidence type="ECO:0000256" key="1">
    <source>
        <dbReference type="ARBA" id="ARBA00022679"/>
    </source>
</evidence>
<dbReference type="Gene3D" id="3.40.50.2000">
    <property type="entry name" value="Glycogen Phosphorylase B"/>
    <property type="match status" value="2"/>
</dbReference>
<keyword evidence="1 3" id="KW-0808">Transferase</keyword>
<dbReference type="STRING" id="985053.VMUT_1095"/>
<dbReference type="Proteomes" id="UP000007485">
    <property type="component" value="Chromosome"/>
</dbReference>
<dbReference type="InterPro" id="IPR001296">
    <property type="entry name" value="Glyco_trans_1"/>
</dbReference>
<organism evidence="3 4">
    <name type="scientific">Vulcanisaeta moutnovskia (strain 768-28)</name>
    <dbReference type="NCBI Taxonomy" id="985053"/>
    <lineage>
        <taxon>Archaea</taxon>
        <taxon>Thermoproteota</taxon>
        <taxon>Thermoprotei</taxon>
        <taxon>Thermoproteales</taxon>
        <taxon>Thermoproteaceae</taxon>
        <taxon>Vulcanisaeta</taxon>
    </lineage>
</organism>
<dbReference type="HOGENOM" id="CLU_1313188_0_0_2"/>